<sequence>MAGILSSFVLTGLLAAGPVGFTFDGPEATARTVGNVGFFTQGPSPFTDLFERGTGSAELSVQDRISDVRALYGDAGSLVATFDIAGDTYRVELEQVGFPPAQALSATGPLPPPPAQAISGGVVLNQDMHGGAPLGAANMSRVRAAVALWGVGRVWRNGQLLTDTAVIHAAALERGAHADDDTFRTLPVARPGDTELDVLVWNLPREAEPRGFIQFDFEDVAITVDGVDVPAVAVVPTAGAFVGVAPPSSPVPGGASLGSVPNTTPQQQQGVGGSGLAGVDSGQFGAGQGQFGAGQGQFGAGQGQFGAGQGQFGAGQGQFGTGAVAGTQPGGFPVLTGTQQVDPNDTTLPVVANAAGQSVLQPFQNPGRVTLSAGTPAQPEVGTPGFPGTPIVPEAFLTPDSPGRVALNANEPGPPGQPEARLPALSATPIVPDAFQNPDRVRIASQLPPASVGGFVPLSPAPQSTFLSTSGSFSVVPLVPGVPGPEFAFGGARVSPGVVSTPATGQVQSPAVPLVATPQPLTSQTAVPFVANPLPLNGLPAVPLISTPAPLNAQPINTLPGATTAAPAATTAAPAAALGGGAAPSP</sequence>
<reference evidence="2 3" key="1">
    <citation type="submission" date="2019-08" db="EMBL/GenBank/DDBJ databases">
        <title>Archangium and Cystobacter genomes.</title>
        <authorList>
            <person name="Chen I.-C.K."/>
            <person name="Wielgoss S."/>
        </authorList>
    </citation>
    <scope>NUCLEOTIDE SEQUENCE [LARGE SCALE GENOMIC DNA]</scope>
    <source>
        <strain evidence="2 3">Cbm 6</strain>
    </source>
</reference>
<name>A0ABY9X0Y8_9BACT</name>
<organism evidence="2 3">
    <name type="scientific">Archangium minus</name>
    <dbReference type="NCBI Taxonomy" id="83450"/>
    <lineage>
        <taxon>Bacteria</taxon>
        <taxon>Pseudomonadati</taxon>
        <taxon>Myxococcota</taxon>
        <taxon>Myxococcia</taxon>
        <taxon>Myxococcales</taxon>
        <taxon>Cystobacterineae</taxon>
        <taxon>Archangiaceae</taxon>
        <taxon>Archangium</taxon>
    </lineage>
</organism>
<dbReference type="RefSeq" id="WP_395806737.1">
    <property type="nucleotide sequence ID" value="NZ_CP043494.1"/>
</dbReference>
<dbReference type="EMBL" id="CP043494">
    <property type="protein sequence ID" value="WNG49066.1"/>
    <property type="molecule type" value="Genomic_DNA"/>
</dbReference>
<feature type="compositionally biased region" description="Low complexity" evidence="1">
    <location>
        <begin position="252"/>
        <end position="261"/>
    </location>
</feature>
<evidence type="ECO:0000313" key="2">
    <source>
        <dbReference type="EMBL" id="WNG49066.1"/>
    </source>
</evidence>
<keyword evidence="3" id="KW-1185">Reference proteome</keyword>
<feature type="compositionally biased region" description="Gly residues" evidence="1">
    <location>
        <begin position="284"/>
        <end position="297"/>
    </location>
</feature>
<protein>
    <recommendedName>
        <fullName evidence="4">Extensin-like protein</fullName>
    </recommendedName>
</protein>
<dbReference type="Proteomes" id="UP001611383">
    <property type="component" value="Chromosome"/>
</dbReference>
<feature type="region of interest" description="Disordered" evidence="1">
    <location>
        <begin position="252"/>
        <end position="297"/>
    </location>
</feature>
<gene>
    <name evidence="2" type="ORF">F0U60_36820</name>
</gene>
<evidence type="ECO:0008006" key="4">
    <source>
        <dbReference type="Google" id="ProtNLM"/>
    </source>
</evidence>
<proteinExistence type="predicted"/>
<evidence type="ECO:0000313" key="3">
    <source>
        <dbReference type="Proteomes" id="UP001611383"/>
    </source>
</evidence>
<accession>A0ABY9X0Y8</accession>
<evidence type="ECO:0000256" key="1">
    <source>
        <dbReference type="SAM" id="MobiDB-lite"/>
    </source>
</evidence>